<evidence type="ECO:0000313" key="5">
    <source>
        <dbReference type="Proteomes" id="UP000321617"/>
    </source>
</evidence>
<protein>
    <submittedName>
        <fullName evidence="4">LPXTG-motif cell wall-anchored protein</fullName>
    </submittedName>
</protein>
<gene>
    <name evidence="4" type="ORF">LX16_4459</name>
</gene>
<feature type="region of interest" description="Disordered" evidence="1">
    <location>
        <begin position="129"/>
        <end position="169"/>
    </location>
</feature>
<feature type="transmembrane region" description="Helical" evidence="2">
    <location>
        <begin position="171"/>
        <end position="191"/>
    </location>
</feature>
<dbReference type="NCBIfam" id="TIGR01167">
    <property type="entry name" value="LPXTG_anchor"/>
    <property type="match status" value="1"/>
</dbReference>
<comment type="caution">
    <text evidence="4">The sequence shown here is derived from an EMBL/GenBank/DDBJ whole genome shotgun (WGS) entry which is preliminary data.</text>
</comment>
<feature type="signal peptide" evidence="3">
    <location>
        <begin position="1"/>
        <end position="26"/>
    </location>
</feature>
<feature type="chain" id="PRO_5022182661" evidence="3">
    <location>
        <begin position="27"/>
        <end position="200"/>
    </location>
</feature>
<organism evidence="4 5">
    <name type="scientific">Stackebrandtia albiflava</name>
    <dbReference type="NCBI Taxonomy" id="406432"/>
    <lineage>
        <taxon>Bacteria</taxon>
        <taxon>Bacillati</taxon>
        <taxon>Actinomycetota</taxon>
        <taxon>Actinomycetes</taxon>
        <taxon>Glycomycetales</taxon>
        <taxon>Glycomycetaceae</taxon>
        <taxon>Stackebrandtia</taxon>
    </lineage>
</organism>
<dbReference type="Gene3D" id="2.60.40.10">
    <property type="entry name" value="Immunoglobulins"/>
    <property type="match status" value="1"/>
</dbReference>
<dbReference type="AlphaFoldDB" id="A0A562URJ4"/>
<reference evidence="4 5" key="1">
    <citation type="journal article" date="2013" name="Stand. Genomic Sci.">
        <title>Genomic Encyclopedia of Type Strains, Phase I: The one thousand microbial genomes (KMG-I) project.</title>
        <authorList>
            <person name="Kyrpides N.C."/>
            <person name="Woyke T."/>
            <person name="Eisen J.A."/>
            <person name="Garrity G."/>
            <person name="Lilburn T.G."/>
            <person name="Beck B.J."/>
            <person name="Whitman W.B."/>
            <person name="Hugenholtz P."/>
            <person name="Klenk H.P."/>
        </authorList>
    </citation>
    <scope>NUCLEOTIDE SEQUENCE [LARGE SCALE GENOMIC DNA]</scope>
    <source>
        <strain evidence="4 5">DSM 45044</strain>
    </source>
</reference>
<dbReference type="EMBL" id="VLLL01000008">
    <property type="protein sequence ID" value="TWJ08234.1"/>
    <property type="molecule type" value="Genomic_DNA"/>
</dbReference>
<keyword evidence="2" id="KW-0812">Transmembrane</keyword>
<keyword evidence="3" id="KW-0732">Signal</keyword>
<evidence type="ECO:0000256" key="2">
    <source>
        <dbReference type="SAM" id="Phobius"/>
    </source>
</evidence>
<accession>A0A562URJ4</accession>
<evidence type="ECO:0000256" key="1">
    <source>
        <dbReference type="SAM" id="MobiDB-lite"/>
    </source>
</evidence>
<keyword evidence="2" id="KW-1133">Transmembrane helix</keyword>
<dbReference type="Proteomes" id="UP000321617">
    <property type="component" value="Unassembled WGS sequence"/>
</dbReference>
<dbReference type="RefSeq" id="WP_147142589.1">
    <property type="nucleotide sequence ID" value="NZ_BAABIJ010000004.1"/>
</dbReference>
<feature type="compositionally biased region" description="Low complexity" evidence="1">
    <location>
        <begin position="135"/>
        <end position="160"/>
    </location>
</feature>
<keyword evidence="2" id="KW-0472">Membrane</keyword>
<sequence>MKPTSAITVAVAAAVAVLAAAGPAAADELTGMTAVAQPSTVDPGDTVTISITVSNLHDRKITYDPIEASDGYEACEKPVGTVEPGQSATVACQVVITGDSDLNPRFSVRNAASEHNETSAHASAVIMLNSPSGEPSTATPTVSPSDSPSPGGKTSGTRSPDQSLPTTGSSITPIAAVGAGLVLLGLAFGLWRWRANRSRP</sequence>
<evidence type="ECO:0000256" key="3">
    <source>
        <dbReference type="SAM" id="SignalP"/>
    </source>
</evidence>
<dbReference type="GO" id="GO:0005975">
    <property type="term" value="P:carbohydrate metabolic process"/>
    <property type="evidence" value="ECO:0007669"/>
    <property type="project" value="UniProtKB-ARBA"/>
</dbReference>
<name>A0A562URJ4_9ACTN</name>
<evidence type="ECO:0000313" key="4">
    <source>
        <dbReference type="EMBL" id="TWJ08234.1"/>
    </source>
</evidence>
<proteinExistence type="predicted"/>
<dbReference type="InterPro" id="IPR013783">
    <property type="entry name" value="Ig-like_fold"/>
</dbReference>
<keyword evidence="5" id="KW-1185">Reference proteome</keyword>